<dbReference type="EMBL" id="JH600070">
    <property type="protein sequence ID" value="EIJ41997.1"/>
    <property type="molecule type" value="Genomic_DNA"/>
</dbReference>
<name>I3CEF4_9GAMM</name>
<dbReference type="STRING" id="395493.BegalDRAFT_1094"/>
<sequence>MHVYIKSTCFLISFFTSFASFAHFQTLLPSQDIVSFPQENKISLTLVFTHPMEQQPLMEMGEPKQFGVLVNGQKTDLLSTLKTVKQQGKTTYATEYSFTEPNDYIFYLEPAPYWEAAENKWIIQYTKVVVSAFDAETGWDNLVGFPVEIEPLVRPYGVWAGNVFRGIVKKDGQAVPYAKIEVEYWNEYNAVSIPADPFVTQVIKANAQGEFSYAMPRAGWWGFAAIVDSDTPINSPDRKPAVVEQGGVMWIQTRDMQ</sequence>
<evidence type="ECO:0000256" key="1">
    <source>
        <dbReference type="SAM" id="SignalP"/>
    </source>
</evidence>
<dbReference type="HOGENOM" id="CLU_058596_1_1_6"/>
<dbReference type="RefSeq" id="WP_002684466.1">
    <property type="nucleotide sequence ID" value="NZ_JH600070.1"/>
</dbReference>
<proteinExistence type="predicted"/>
<feature type="signal peptide" evidence="1">
    <location>
        <begin position="1"/>
        <end position="22"/>
    </location>
</feature>
<dbReference type="AlphaFoldDB" id="I3CEF4"/>
<gene>
    <name evidence="2" type="ORF">BegalDRAFT_1094</name>
</gene>
<accession>I3CEF4</accession>
<protein>
    <submittedName>
        <fullName evidence="2">ABC-type Co2+ transport system, periplasmic component</fullName>
    </submittedName>
</protein>
<dbReference type="eggNOG" id="COG5266">
    <property type="taxonomic scope" value="Bacteria"/>
</dbReference>
<organism evidence="2 3">
    <name type="scientific">Beggiatoa alba B18LD</name>
    <dbReference type="NCBI Taxonomy" id="395493"/>
    <lineage>
        <taxon>Bacteria</taxon>
        <taxon>Pseudomonadati</taxon>
        <taxon>Pseudomonadota</taxon>
        <taxon>Gammaproteobacteria</taxon>
        <taxon>Thiotrichales</taxon>
        <taxon>Thiotrichaceae</taxon>
        <taxon>Beggiatoa</taxon>
    </lineage>
</organism>
<dbReference type="InterPro" id="IPR019613">
    <property type="entry name" value="DUF4198"/>
</dbReference>
<keyword evidence="3" id="KW-1185">Reference proteome</keyword>
<dbReference type="Pfam" id="PF10670">
    <property type="entry name" value="DUF4198"/>
    <property type="match status" value="1"/>
</dbReference>
<dbReference type="OrthoDB" id="9780723at2"/>
<dbReference type="Proteomes" id="UP000005744">
    <property type="component" value="Unassembled WGS sequence"/>
</dbReference>
<evidence type="ECO:0000313" key="2">
    <source>
        <dbReference type="EMBL" id="EIJ41997.1"/>
    </source>
</evidence>
<keyword evidence="1" id="KW-0732">Signal</keyword>
<reference evidence="2 3" key="1">
    <citation type="submission" date="2011-11" db="EMBL/GenBank/DDBJ databases">
        <title>Improved High-Quality Draft sequence of Beggiatoa alba B18lD.</title>
        <authorList>
            <consortium name="US DOE Joint Genome Institute"/>
            <person name="Lucas S."/>
            <person name="Han J."/>
            <person name="Lapidus A."/>
            <person name="Cheng J.-F."/>
            <person name="Goodwin L."/>
            <person name="Pitluck S."/>
            <person name="Peters L."/>
            <person name="Mikhailova N."/>
            <person name="Held B."/>
            <person name="Detter J.C."/>
            <person name="Han C."/>
            <person name="Tapia R."/>
            <person name="Land M."/>
            <person name="Hauser L."/>
            <person name="Kyrpides N."/>
            <person name="Ivanova N."/>
            <person name="Pagani I."/>
            <person name="Samuel K."/>
            <person name="Teske A."/>
            <person name="Mueller J."/>
            <person name="Woyke T."/>
        </authorList>
    </citation>
    <scope>NUCLEOTIDE SEQUENCE [LARGE SCALE GENOMIC DNA]</scope>
    <source>
        <strain evidence="2 3">B18LD</strain>
    </source>
</reference>
<feature type="chain" id="PRO_5003669467" evidence="1">
    <location>
        <begin position="23"/>
        <end position="257"/>
    </location>
</feature>
<evidence type="ECO:0000313" key="3">
    <source>
        <dbReference type="Proteomes" id="UP000005744"/>
    </source>
</evidence>